<comment type="caution">
    <text evidence="1">The sequence shown here is derived from an EMBL/GenBank/DDBJ whole genome shotgun (WGS) entry which is preliminary data.</text>
</comment>
<name>A0AAV6Z6S7_ENGPU</name>
<protein>
    <submittedName>
        <fullName evidence="1">Uncharacterized protein</fullName>
    </submittedName>
</protein>
<dbReference type="AlphaFoldDB" id="A0AAV6Z6S7"/>
<accession>A0AAV6Z6S7</accession>
<reference evidence="1" key="1">
    <citation type="thesis" date="2020" institute="ProQuest LLC" country="789 East Eisenhower Parkway, Ann Arbor, MI, USA">
        <title>Comparative Genomics and Chromosome Evolution.</title>
        <authorList>
            <person name="Mudd A.B."/>
        </authorList>
    </citation>
    <scope>NUCLEOTIDE SEQUENCE</scope>
    <source>
        <strain evidence="1">237g6f4</strain>
        <tissue evidence="1">Blood</tissue>
    </source>
</reference>
<dbReference type="EMBL" id="WNYA01001940">
    <property type="protein sequence ID" value="KAG8544846.1"/>
    <property type="molecule type" value="Genomic_DNA"/>
</dbReference>
<organism evidence="1 2">
    <name type="scientific">Engystomops pustulosus</name>
    <name type="common">Tungara frog</name>
    <name type="synonym">Physalaemus pustulosus</name>
    <dbReference type="NCBI Taxonomy" id="76066"/>
    <lineage>
        <taxon>Eukaryota</taxon>
        <taxon>Metazoa</taxon>
        <taxon>Chordata</taxon>
        <taxon>Craniata</taxon>
        <taxon>Vertebrata</taxon>
        <taxon>Euteleostomi</taxon>
        <taxon>Amphibia</taxon>
        <taxon>Batrachia</taxon>
        <taxon>Anura</taxon>
        <taxon>Neobatrachia</taxon>
        <taxon>Hyloidea</taxon>
        <taxon>Leptodactylidae</taxon>
        <taxon>Leiuperinae</taxon>
        <taxon>Engystomops</taxon>
    </lineage>
</organism>
<gene>
    <name evidence="1" type="ORF">GDO81_021734</name>
</gene>
<keyword evidence="2" id="KW-1185">Reference proteome</keyword>
<sequence length="85" mass="9530">MTHTNVVRDHNMITSGSESFWYISSPCSTLVDKKQTRSHIMSGPIPITPPVYDIWSMHLEEQSSSATLRISSSTCHLPTTFTTKC</sequence>
<evidence type="ECO:0000313" key="1">
    <source>
        <dbReference type="EMBL" id="KAG8544846.1"/>
    </source>
</evidence>
<proteinExistence type="predicted"/>
<evidence type="ECO:0000313" key="2">
    <source>
        <dbReference type="Proteomes" id="UP000824782"/>
    </source>
</evidence>
<dbReference type="Proteomes" id="UP000824782">
    <property type="component" value="Unassembled WGS sequence"/>
</dbReference>